<dbReference type="EMBL" id="DACWOD010000012">
    <property type="protein sequence ID" value="HAU2397376.1"/>
    <property type="molecule type" value="Genomic_DNA"/>
</dbReference>
<organism evidence="1 3">
    <name type="scientific">Legionella pneumophila</name>
    <dbReference type="NCBI Taxonomy" id="446"/>
    <lineage>
        <taxon>Bacteria</taxon>
        <taxon>Pseudomonadati</taxon>
        <taxon>Pseudomonadota</taxon>
        <taxon>Gammaproteobacteria</taxon>
        <taxon>Legionellales</taxon>
        <taxon>Legionellaceae</taxon>
        <taxon>Legionella</taxon>
    </lineage>
</organism>
<name>A0A2S6F0M8_LEGPN</name>
<protein>
    <submittedName>
        <fullName evidence="1">Uncharacterized protein</fullName>
    </submittedName>
</protein>
<proteinExistence type="predicted"/>
<accession>A0A2S6F0M8</accession>
<dbReference type="Proteomes" id="UP000863577">
    <property type="component" value="Unassembled WGS sequence"/>
</dbReference>
<dbReference type="Proteomes" id="UP000866496">
    <property type="component" value="Unassembled WGS sequence"/>
</dbReference>
<reference evidence="1" key="2">
    <citation type="submission" date="2019-10" db="EMBL/GenBank/DDBJ databases">
        <authorList>
            <consortium name="NCBI Pathogen Detection Project"/>
        </authorList>
    </citation>
    <scope>NUCLEOTIDE SEQUENCE</scope>
    <source>
        <strain evidence="1">AZ00058701</strain>
        <strain evidence="2">CL18-200174</strain>
    </source>
</reference>
<sequence length="63" mass="6901">MRNKDEKAKEVATDSRCAEANRLTQLITGAILADNCFFPSGVYSIKPMVSSPQPPQEKTTPSM</sequence>
<dbReference type="EMBL" id="DACWHX010000004">
    <property type="protein sequence ID" value="HAU1879360.1"/>
    <property type="molecule type" value="Genomic_DNA"/>
</dbReference>
<evidence type="ECO:0000313" key="1">
    <source>
        <dbReference type="EMBL" id="HAU1879360.1"/>
    </source>
</evidence>
<dbReference type="AlphaFoldDB" id="A0A2S6F0M8"/>
<evidence type="ECO:0000313" key="2">
    <source>
        <dbReference type="EMBL" id="HAU2397376.1"/>
    </source>
</evidence>
<gene>
    <name evidence="1" type="ORF">JBJ86_03705</name>
    <name evidence="2" type="ORF">JBK99_13715</name>
</gene>
<reference evidence="1" key="1">
    <citation type="journal article" date="2018" name="Genome Biol.">
        <title>SKESA: strategic k-mer extension for scrupulous assemblies.</title>
        <authorList>
            <person name="Souvorov A."/>
            <person name="Agarwala R."/>
            <person name="Lipman D.J."/>
        </authorList>
    </citation>
    <scope>NUCLEOTIDE SEQUENCE</scope>
    <source>
        <strain evidence="1">AZ00058701</strain>
        <strain evidence="2">CL18-200174</strain>
    </source>
</reference>
<comment type="caution">
    <text evidence="1">The sequence shown here is derived from an EMBL/GenBank/DDBJ whole genome shotgun (WGS) entry which is preliminary data.</text>
</comment>
<evidence type="ECO:0000313" key="3">
    <source>
        <dbReference type="Proteomes" id="UP000866496"/>
    </source>
</evidence>
<dbReference type="RefSeq" id="WP_014327021.1">
    <property type="nucleotide sequence ID" value="NZ_AP024961.1"/>
</dbReference>
<dbReference type="GeneID" id="57036916"/>